<organism evidence="2 3">
    <name type="scientific">Steinernema hermaphroditum</name>
    <dbReference type="NCBI Taxonomy" id="289476"/>
    <lineage>
        <taxon>Eukaryota</taxon>
        <taxon>Metazoa</taxon>
        <taxon>Ecdysozoa</taxon>
        <taxon>Nematoda</taxon>
        <taxon>Chromadorea</taxon>
        <taxon>Rhabditida</taxon>
        <taxon>Tylenchina</taxon>
        <taxon>Panagrolaimomorpha</taxon>
        <taxon>Strongyloidoidea</taxon>
        <taxon>Steinernematidae</taxon>
        <taxon>Steinernema</taxon>
    </lineage>
</organism>
<protein>
    <recommendedName>
        <fullName evidence="4">Transmembrane protein</fullName>
    </recommendedName>
</protein>
<keyword evidence="1" id="KW-0812">Transmembrane</keyword>
<evidence type="ECO:0000256" key="1">
    <source>
        <dbReference type="SAM" id="Phobius"/>
    </source>
</evidence>
<name>A0AA39I6F6_9BILA</name>
<feature type="transmembrane region" description="Helical" evidence="1">
    <location>
        <begin position="20"/>
        <end position="39"/>
    </location>
</feature>
<reference evidence="2" key="1">
    <citation type="submission" date="2023-06" db="EMBL/GenBank/DDBJ databases">
        <title>Genomic analysis of the entomopathogenic nematode Steinernema hermaphroditum.</title>
        <authorList>
            <person name="Schwarz E.M."/>
            <person name="Heppert J.K."/>
            <person name="Baniya A."/>
            <person name="Schwartz H.T."/>
            <person name="Tan C.-H."/>
            <person name="Antoshechkin I."/>
            <person name="Sternberg P.W."/>
            <person name="Goodrich-Blair H."/>
            <person name="Dillman A.R."/>
        </authorList>
    </citation>
    <scope>NUCLEOTIDE SEQUENCE</scope>
    <source>
        <strain evidence="2">PS9179</strain>
        <tissue evidence="2">Whole animal</tissue>
    </source>
</reference>
<dbReference type="EMBL" id="JAUCMV010000002">
    <property type="protein sequence ID" value="KAK0417614.1"/>
    <property type="molecule type" value="Genomic_DNA"/>
</dbReference>
<sequence length="185" mass="20705">MQLCYAFSAEKDFVFQRFNLFGVQIGIWAVFFLFFHGVAGLLKLHTDVQLILHMPCASFALVSVASNAAMLIAVPFGLRGVFAVREKYISVVFFAALFQFCAGLCGSVSSILLQIPKPHGYRPQLPLVLGFCALIPMQLLSLLIFFRFLRFARAFAVSEEVSESEVVAALRFFRAQQNGPLRRNK</sequence>
<dbReference type="AlphaFoldDB" id="A0AA39I6F6"/>
<evidence type="ECO:0000313" key="2">
    <source>
        <dbReference type="EMBL" id="KAK0417614.1"/>
    </source>
</evidence>
<feature type="transmembrane region" description="Helical" evidence="1">
    <location>
        <begin position="125"/>
        <end position="146"/>
    </location>
</feature>
<keyword evidence="1" id="KW-1133">Transmembrane helix</keyword>
<dbReference type="Proteomes" id="UP001175271">
    <property type="component" value="Unassembled WGS sequence"/>
</dbReference>
<feature type="transmembrane region" description="Helical" evidence="1">
    <location>
        <begin position="51"/>
        <end position="76"/>
    </location>
</feature>
<gene>
    <name evidence="2" type="ORF">QR680_013109</name>
</gene>
<feature type="transmembrane region" description="Helical" evidence="1">
    <location>
        <begin position="88"/>
        <end position="113"/>
    </location>
</feature>
<accession>A0AA39I6F6</accession>
<evidence type="ECO:0008006" key="4">
    <source>
        <dbReference type="Google" id="ProtNLM"/>
    </source>
</evidence>
<comment type="caution">
    <text evidence="2">The sequence shown here is derived from an EMBL/GenBank/DDBJ whole genome shotgun (WGS) entry which is preliminary data.</text>
</comment>
<evidence type="ECO:0000313" key="3">
    <source>
        <dbReference type="Proteomes" id="UP001175271"/>
    </source>
</evidence>
<proteinExistence type="predicted"/>
<keyword evidence="1" id="KW-0472">Membrane</keyword>
<keyword evidence="3" id="KW-1185">Reference proteome</keyword>